<feature type="active site" description="Charge relay system" evidence="6 7">
    <location>
        <position position="166"/>
    </location>
</feature>
<keyword evidence="2 7" id="KW-0645">Protease</keyword>
<evidence type="ECO:0000256" key="3">
    <source>
        <dbReference type="ARBA" id="ARBA00022729"/>
    </source>
</evidence>
<dbReference type="SUPFAM" id="SSF52743">
    <property type="entry name" value="Subtilisin-like"/>
    <property type="match status" value="1"/>
</dbReference>
<dbReference type="Gene3D" id="2.60.40.1710">
    <property type="entry name" value="Subtilisin-like superfamily"/>
    <property type="match status" value="1"/>
</dbReference>
<feature type="chain" id="PRO_5040433009" evidence="9">
    <location>
        <begin position="19"/>
        <end position="899"/>
    </location>
</feature>
<dbReference type="Gene3D" id="3.40.50.200">
    <property type="entry name" value="Peptidase S8/S53 domain"/>
    <property type="match status" value="2"/>
</dbReference>
<evidence type="ECO:0000313" key="12">
    <source>
        <dbReference type="EMBL" id="KAH6695631.1"/>
    </source>
</evidence>
<keyword evidence="4 7" id="KW-0378">Hydrolase</keyword>
<dbReference type="PROSITE" id="PS00136">
    <property type="entry name" value="SUBTILASE_ASP"/>
    <property type="match status" value="1"/>
</dbReference>
<dbReference type="PROSITE" id="PS00138">
    <property type="entry name" value="SUBTILASE_SER"/>
    <property type="match status" value="1"/>
</dbReference>
<accession>A0A9P8VM26</accession>
<dbReference type="InterPro" id="IPR036852">
    <property type="entry name" value="Peptidase_S8/S53_dom_sf"/>
</dbReference>
<protein>
    <submittedName>
        <fullName evidence="12">Minor extracellular protease vpr</fullName>
    </submittedName>
</protein>
<dbReference type="PANTHER" id="PTHR43806:SF66">
    <property type="entry name" value="SERIN ENDOPEPTIDASE"/>
    <property type="match status" value="1"/>
</dbReference>
<dbReference type="GO" id="GO:0016020">
    <property type="term" value="C:membrane"/>
    <property type="evidence" value="ECO:0007669"/>
    <property type="project" value="InterPro"/>
</dbReference>
<feature type="active site" description="Charge relay system" evidence="6 7">
    <location>
        <position position="214"/>
    </location>
</feature>
<evidence type="ECO:0000256" key="1">
    <source>
        <dbReference type="ARBA" id="ARBA00011073"/>
    </source>
</evidence>
<feature type="domain" description="Peptidase S8/S53" evidence="10">
    <location>
        <begin position="157"/>
        <end position="570"/>
    </location>
</feature>
<feature type="domain" description="C5a peptidase/Subtilisin-like protease SBT2-like Fn3-like" evidence="11">
    <location>
        <begin position="615"/>
        <end position="734"/>
    </location>
</feature>
<evidence type="ECO:0000256" key="9">
    <source>
        <dbReference type="SAM" id="SignalP"/>
    </source>
</evidence>
<keyword evidence="3 9" id="KW-0732">Signal</keyword>
<feature type="signal peptide" evidence="9">
    <location>
        <begin position="1"/>
        <end position="18"/>
    </location>
</feature>
<reference evidence="12" key="1">
    <citation type="journal article" date="2021" name="Nat. Commun.">
        <title>Genetic determinants of endophytism in the Arabidopsis root mycobiome.</title>
        <authorList>
            <person name="Mesny F."/>
            <person name="Miyauchi S."/>
            <person name="Thiergart T."/>
            <person name="Pickel B."/>
            <person name="Atanasova L."/>
            <person name="Karlsson M."/>
            <person name="Huettel B."/>
            <person name="Barry K.W."/>
            <person name="Haridas S."/>
            <person name="Chen C."/>
            <person name="Bauer D."/>
            <person name="Andreopoulos W."/>
            <person name="Pangilinan J."/>
            <person name="LaButti K."/>
            <person name="Riley R."/>
            <person name="Lipzen A."/>
            <person name="Clum A."/>
            <person name="Drula E."/>
            <person name="Henrissat B."/>
            <person name="Kohler A."/>
            <person name="Grigoriev I.V."/>
            <person name="Martin F.M."/>
            <person name="Hacquard S."/>
        </authorList>
    </citation>
    <scope>NUCLEOTIDE SEQUENCE</scope>
    <source>
        <strain evidence="12">MPI-SDFR-AT-0117</strain>
    </source>
</reference>
<keyword evidence="13" id="KW-1185">Reference proteome</keyword>
<dbReference type="InterPro" id="IPR010435">
    <property type="entry name" value="C5a/SBT2-like_Fn3"/>
</dbReference>
<dbReference type="PANTHER" id="PTHR43806">
    <property type="entry name" value="PEPTIDASE S8"/>
    <property type="match status" value="1"/>
</dbReference>
<dbReference type="InterPro" id="IPR050131">
    <property type="entry name" value="Peptidase_S8_subtilisin-like"/>
</dbReference>
<dbReference type="OrthoDB" id="10256524at2759"/>
<evidence type="ECO:0000256" key="2">
    <source>
        <dbReference type="ARBA" id="ARBA00022670"/>
    </source>
</evidence>
<dbReference type="PRINTS" id="PR00723">
    <property type="entry name" value="SUBTILISIN"/>
</dbReference>
<dbReference type="CDD" id="cd07489">
    <property type="entry name" value="Peptidases_S8_5"/>
    <property type="match status" value="1"/>
</dbReference>
<comment type="caution">
    <text evidence="12">The sequence shown here is derived from an EMBL/GenBank/DDBJ whole genome shotgun (WGS) entry which is preliminary data.</text>
</comment>
<evidence type="ECO:0000259" key="10">
    <source>
        <dbReference type="Pfam" id="PF00082"/>
    </source>
</evidence>
<evidence type="ECO:0000256" key="8">
    <source>
        <dbReference type="RuleBase" id="RU003355"/>
    </source>
</evidence>
<sequence>MVSWRTLLPLVGASLCAAQAPSNQTTETVHGSFIVEFEGNQTPDAFYSELLSKDGFEVVPRLTLNYKLFNGASFAIKGLEDESATLAKIEAYNMVKTVWPVRRVSAPNDTVIATGQSDIAKAYAGNPSAVKRAIGDVEYDIHIMTQVDRLHAAGYTGKGVKIGIIDSGVDYMHPDLGGCFGPGCVVTYGHDFIGGTTIINPVEDDDPLDTCMGHGTHVAGILASKPSHLGFIGVAPDAELGMFRALDCFGSSTNDILLAAFNMAYEKGSHIISASVGIDGGWPDDAWSMMAQRIVENGVSVVVAAGNDGELGIFRPSNPAAGRGVASVASIDARELPFLLLAGTYESANSTVEKDFGWIAGFPEFANLTLPLYYVGSDAETGNACEPLAEGSPDLTGYLVLVKEDDCHVDTQATNIIAKGARNLLYFRSGVDQPEFHTSWVADIEGFGRTTGTQGEAWAKELLQGANITVTVTSPDVARQIVNLRPNEVTGGYTSFWSSWGPDWELNVNPTAAAPGGQILSTFPLALGSYSVEEGTSMACPLVAGAMALIGQVRGTFDPETLRAAVATTSRPIVFHDGQNADAQGRLAPVPQGGPGILQAWDAAHIKTIVSKAAISFNDTDGYTDVRFTVTNLDDKDTTFALGNIPALTVYSFEEGGKRIPAFPPPIADGAEAELDFSGDAVSGDSITVKAGQTVEVIVGATPPGIVDVERLPVYSGFLSLNGTNGEHLTIPYMGVAASMRDDTKFFYTDIPTGVYMSSSNQRWPIPIAANTTFTGPRPDTPDVNTWSYDWPQARVLVNVGSRHVRLDVVPANNCTATELERTNWLGHSSVGQVTGFPFKHVSRASFRGSFNGLLADGKVVPSGRYRLVVSALKLFGDNANPDDWEKVVLDPFIIDYSN</sequence>
<dbReference type="InterPro" id="IPR023827">
    <property type="entry name" value="Peptidase_S8_Asp-AS"/>
</dbReference>
<dbReference type="InterPro" id="IPR000209">
    <property type="entry name" value="Peptidase_S8/S53_dom"/>
</dbReference>
<dbReference type="Pfam" id="PF00082">
    <property type="entry name" value="Peptidase_S8"/>
    <property type="match status" value="1"/>
</dbReference>
<evidence type="ECO:0000256" key="5">
    <source>
        <dbReference type="ARBA" id="ARBA00022825"/>
    </source>
</evidence>
<dbReference type="Proteomes" id="UP000770015">
    <property type="component" value="Unassembled WGS sequence"/>
</dbReference>
<comment type="similarity">
    <text evidence="1 7 8">Belongs to the peptidase S8 family.</text>
</comment>
<evidence type="ECO:0000256" key="4">
    <source>
        <dbReference type="ARBA" id="ARBA00022801"/>
    </source>
</evidence>
<dbReference type="EMBL" id="JAGSXJ010000002">
    <property type="protein sequence ID" value="KAH6695631.1"/>
    <property type="molecule type" value="Genomic_DNA"/>
</dbReference>
<proteinExistence type="inferred from homology"/>
<dbReference type="PROSITE" id="PS00137">
    <property type="entry name" value="SUBTILASE_HIS"/>
    <property type="match status" value="1"/>
</dbReference>
<name>A0A9P8VM26_9PEZI</name>
<dbReference type="InterPro" id="IPR034187">
    <property type="entry name" value="Peptidases_S8_5"/>
</dbReference>
<dbReference type="PROSITE" id="PS51892">
    <property type="entry name" value="SUBTILASE"/>
    <property type="match status" value="1"/>
</dbReference>
<dbReference type="AlphaFoldDB" id="A0A9P8VM26"/>
<evidence type="ECO:0000313" key="13">
    <source>
        <dbReference type="Proteomes" id="UP000770015"/>
    </source>
</evidence>
<keyword evidence="5 7" id="KW-0720">Serine protease</keyword>
<feature type="active site" description="Charge relay system" evidence="6 7">
    <location>
        <position position="537"/>
    </location>
</feature>
<evidence type="ECO:0000256" key="7">
    <source>
        <dbReference type="PROSITE-ProRule" id="PRU01240"/>
    </source>
</evidence>
<dbReference type="GO" id="GO:0004252">
    <property type="term" value="F:serine-type endopeptidase activity"/>
    <property type="evidence" value="ECO:0007669"/>
    <property type="project" value="UniProtKB-UniRule"/>
</dbReference>
<dbReference type="GO" id="GO:0006508">
    <property type="term" value="P:proteolysis"/>
    <property type="evidence" value="ECO:0007669"/>
    <property type="project" value="UniProtKB-KW"/>
</dbReference>
<evidence type="ECO:0000259" key="11">
    <source>
        <dbReference type="Pfam" id="PF06280"/>
    </source>
</evidence>
<dbReference type="InterPro" id="IPR023828">
    <property type="entry name" value="Peptidase_S8_Ser-AS"/>
</dbReference>
<dbReference type="Pfam" id="PF06280">
    <property type="entry name" value="fn3_5"/>
    <property type="match status" value="1"/>
</dbReference>
<gene>
    <name evidence="12" type="ORF">F5X68DRAFT_163947</name>
</gene>
<dbReference type="InterPro" id="IPR022398">
    <property type="entry name" value="Peptidase_S8_His-AS"/>
</dbReference>
<organism evidence="12 13">
    <name type="scientific">Plectosphaerella plurivora</name>
    <dbReference type="NCBI Taxonomy" id="936078"/>
    <lineage>
        <taxon>Eukaryota</taxon>
        <taxon>Fungi</taxon>
        <taxon>Dikarya</taxon>
        <taxon>Ascomycota</taxon>
        <taxon>Pezizomycotina</taxon>
        <taxon>Sordariomycetes</taxon>
        <taxon>Hypocreomycetidae</taxon>
        <taxon>Glomerellales</taxon>
        <taxon>Plectosphaerellaceae</taxon>
        <taxon>Plectosphaerella</taxon>
    </lineage>
</organism>
<dbReference type="InterPro" id="IPR015500">
    <property type="entry name" value="Peptidase_S8_subtilisin-rel"/>
</dbReference>
<evidence type="ECO:0000256" key="6">
    <source>
        <dbReference type="PIRSR" id="PIRSR615500-1"/>
    </source>
</evidence>